<dbReference type="OrthoDB" id="3354031at2"/>
<dbReference type="AlphaFoldDB" id="A0A4R8DR95"/>
<organism evidence="1 2">
    <name type="scientific">Dinghuibacter silviterrae</name>
    <dbReference type="NCBI Taxonomy" id="1539049"/>
    <lineage>
        <taxon>Bacteria</taxon>
        <taxon>Pseudomonadati</taxon>
        <taxon>Bacteroidota</taxon>
        <taxon>Chitinophagia</taxon>
        <taxon>Chitinophagales</taxon>
        <taxon>Chitinophagaceae</taxon>
        <taxon>Dinghuibacter</taxon>
    </lineage>
</organism>
<reference evidence="1 2" key="1">
    <citation type="submission" date="2019-03" db="EMBL/GenBank/DDBJ databases">
        <title>Genomic Encyclopedia of Type Strains, Phase IV (KMG-IV): sequencing the most valuable type-strain genomes for metagenomic binning, comparative biology and taxonomic classification.</title>
        <authorList>
            <person name="Goeker M."/>
        </authorList>
    </citation>
    <scope>NUCLEOTIDE SEQUENCE [LARGE SCALE GENOMIC DNA]</scope>
    <source>
        <strain evidence="1 2">DSM 100059</strain>
    </source>
</reference>
<dbReference type="EMBL" id="SODV01000001">
    <property type="protein sequence ID" value="TDX00346.1"/>
    <property type="molecule type" value="Genomic_DNA"/>
</dbReference>
<sequence>MYNDFEQFRLRISWFLKQTDKVDVVEGETQTNDEFSAAFPVLNRLILSARVLNVTINDKPFKLISWTSKDGSSCGWLCKFEPWNISNITLLPEHHLLLENTGGIIESFNQPQGAFTNNQNFLFLKSGCKRGHGYWTDYYLDMCEDLKSIPMPVDNMVSFVSEANGAETLYDLDTKQVYLFSHDHSFDYVTFVPNQPRYTFHYINGVENFTDYVEALARQWVDHVISR</sequence>
<proteinExistence type="predicted"/>
<comment type="caution">
    <text evidence="1">The sequence shown here is derived from an EMBL/GenBank/DDBJ whole genome shotgun (WGS) entry which is preliminary data.</text>
</comment>
<evidence type="ECO:0000313" key="1">
    <source>
        <dbReference type="EMBL" id="TDX00346.1"/>
    </source>
</evidence>
<keyword evidence="2" id="KW-1185">Reference proteome</keyword>
<accession>A0A4R8DR95</accession>
<protein>
    <submittedName>
        <fullName evidence="1">Uncharacterized protein</fullName>
    </submittedName>
</protein>
<name>A0A4R8DR95_9BACT</name>
<dbReference type="RefSeq" id="WP_133991860.1">
    <property type="nucleotide sequence ID" value="NZ_SODV01000001.1"/>
</dbReference>
<evidence type="ECO:0000313" key="2">
    <source>
        <dbReference type="Proteomes" id="UP000294498"/>
    </source>
</evidence>
<dbReference type="Proteomes" id="UP000294498">
    <property type="component" value="Unassembled WGS sequence"/>
</dbReference>
<gene>
    <name evidence="1" type="ORF">EDB95_1367</name>
</gene>